<sequence>MTRRLRRIALTPPGTREAPEVLKKPAAPDARTTQLIQGIRRNLDQVALDLPAFEAAVQGLACTPPDDATWRQLHATADRLQDVQRRLEVYIEPLTDPKLESSREKEVTLDELMRVNEKIYVNIQQFQSFERIRPGQEEVYTVYIVSRTIAV</sequence>
<dbReference type="EMBL" id="UYRU01090716">
    <property type="protein sequence ID" value="VDN37349.1"/>
    <property type="molecule type" value="Genomic_DNA"/>
</dbReference>
<reference evidence="1 2" key="1">
    <citation type="submission" date="2018-11" db="EMBL/GenBank/DDBJ databases">
        <authorList>
            <consortium name="Pathogen Informatics"/>
        </authorList>
    </citation>
    <scope>NUCLEOTIDE SEQUENCE [LARGE SCALE GENOMIC DNA]</scope>
</reference>
<dbReference type="Proteomes" id="UP000281553">
    <property type="component" value="Unassembled WGS sequence"/>
</dbReference>
<evidence type="ECO:0000313" key="2">
    <source>
        <dbReference type="Proteomes" id="UP000281553"/>
    </source>
</evidence>
<name>A0A3P7R8Y1_DIBLA</name>
<keyword evidence="2" id="KW-1185">Reference proteome</keyword>
<proteinExistence type="predicted"/>
<protein>
    <recommendedName>
        <fullName evidence="3">Syntaxin N-terminal domain-containing protein</fullName>
    </recommendedName>
</protein>
<evidence type="ECO:0000313" key="1">
    <source>
        <dbReference type="EMBL" id="VDN37349.1"/>
    </source>
</evidence>
<organism evidence="1 2">
    <name type="scientific">Dibothriocephalus latus</name>
    <name type="common">Fish tapeworm</name>
    <name type="synonym">Diphyllobothrium latum</name>
    <dbReference type="NCBI Taxonomy" id="60516"/>
    <lineage>
        <taxon>Eukaryota</taxon>
        <taxon>Metazoa</taxon>
        <taxon>Spiralia</taxon>
        <taxon>Lophotrochozoa</taxon>
        <taxon>Platyhelminthes</taxon>
        <taxon>Cestoda</taxon>
        <taxon>Eucestoda</taxon>
        <taxon>Diphyllobothriidea</taxon>
        <taxon>Diphyllobothriidae</taxon>
        <taxon>Dibothriocephalus</taxon>
    </lineage>
</organism>
<gene>
    <name evidence="1" type="ORF">DILT_LOCUS17294</name>
</gene>
<evidence type="ECO:0008006" key="3">
    <source>
        <dbReference type="Google" id="ProtNLM"/>
    </source>
</evidence>
<dbReference type="AlphaFoldDB" id="A0A3P7R8Y1"/>
<accession>A0A3P7R8Y1</accession>